<evidence type="ECO:0000256" key="2">
    <source>
        <dbReference type="ARBA" id="ARBA00023027"/>
    </source>
</evidence>
<name>A0A1I0Y1K3_9CELL</name>
<dbReference type="EMBL" id="FOKA01000006">
    <property type="protein sequence ID" value="SFB07165.1"/>
    <property type="molecule type" value="Genomic_DNA"/>
</dbReference>
<organism evidence="4 5">
    <name type="scientific">Cellulomonas marina</name>
    <dbReference type="NCBI Taxonomy" id="988821"/>
    <lineage>
        <taxon>Bacteria</taxon>
        <taxon>Bacillati</taxon>
        <taxon>Actinomycetota</taxon>
        <taxon>Actinomycetes</taxon>
        <taxon>Micrococcales</taxon>
        <taxon>Cellulomonadaceae</taxon>
        <taxon>Cellulomonas</taxon>
    </lineage>
</organism>
<dbReference type="Gene3D" id="3.40.50.720">
    <property type="entry name" value="NAD(P)-binding Rossmann-like Domain"/>
    <property type="match status" value="2"/>
</dbReference>
<protein>
    <submittedName>
        <fullName evidence="4">Phosphoglycerate dehydrogenase</fullName>
    </submittedName>
</protein>
<dbReference type="GO" id="GO:0051287">
    <property type="term" value="F:NAD binding"/>
    <property type="evidence" value="ECO:0007669"/>
    <property type="project" value="InterPro"/>
</dbReference>
<dbReference type="PANTHER" id="PTHR43333:SF1">
    <property type="entry name" value="D-ISOMER SPECIFIC 2-HYDROXYACID DEHYDROGENASE NAD-BINDING DOMAIN-CONTAINING PROTEIN"/>
    <property type="match status" value="1"/>
</dbReference>
<keyword evidence="2" id="KW-0520">NAD</keyword>
<evidence type="ECO:0000256" key="1">
    <source>
        <dbReference type="ARBA" id="ARBA00023002"/>
    </source>
</evidence>
<dbReference type="Proteomes" id="UP000199012">
    <property type="component" value="Unassembled WGS sequence"/>
</dbReference>
<evidence type="ECO:0000259" key="3">
    <source>
        <dbReference type="Pfam" id="PF02826"/>
    </source>
</evidence>
<dbReference type="InterPro" id="IPR036291">
    <property type="entry name" value="NAD(P)-bd_dom_sf"/>
</dbReference>
<keyword evidence="5" id="KW-1185">Reference proteome</keyword>
<dbReference type="Pfam" id="PF02826">
    <property type="entry name" value="2-Hacid_dh_C"/>
    <property type="match status" value="1"/>
</dbReference>
<reference evidence="4 5" key="1">
    <citation type="submission" date="2016-10" db="EMBL/GenBank/DDBJ databases">
        <authorList>
            <person name="de Groot N.N."/>
        </authorList>
    </citation>
    <scope>NUCLEOTIDE SEQUENCE [LARGE SCALE GENOMIC DNA]</scope>
    <source>
        <strain evidence="4 5">CGMCC 4.6945</strain>
    </source>
</reference>
<dbReference type="PANTHER" id="PTHR43333">
    <property type="entry name" value="2-HACID_DH_C DOMAIN-CONTAINING PROTEIN"/>
    <property type="match status" value="1"/>
</dbReference>
<keyword evidence="1" id="KW-0560">Oxidoreductase</keyword>
<evidence type="ECO:0000313" key="4">
    <source>
        <dbReference type="EMBL" id="SFB07165.1"/>
    </source>
</evidence>
<proteinExistence type="predicted"/>
<dbReference type="STRING" id="988821.SAMN05421867_106123"/>
<dbReference type="AlphaFoldDB" id="A0A1I0Y1K3"/>
<evidence type="ECO:0000313" key="5">
    <source>
        <dbReference type="Proteomes" id="UP000199012"/>
    </source>
</evidence>
<feature type="domain" description="D-isomer specific 2-hydroxyacid dehydrogenase NAD-binding" evidence="3">
    <location>
        <begin position="100"/>
        <end position="283"/>
    </location>
</feature>
<dbReference type="SUPFAM" id="SSF52283">
    <property type="entry name" value="Formate/glycerate dehydrogenase catalytic domain-like"/>
    <property type="match status" value="1"/>
</dbReference>
<gene>
    <name evidence="4" type="ORF">SAMN05421867_106123</name>
</gene>
<sequence>MKLLVPTAAATDLEVPDLVELVRYDPEGPVPAEHADAVGLVAWGNAAGTLEDAARRLTSLRWVQGLAAGPDSVLAAGFAPDVVLCSGVGLHTPTVTEHALALVLALVRRLPASAAAQAEQRWARELGGTQPLHPPGPVTTLLDARVTVWGFGAIGQRLGQVLAGLGAHVTGVARTAGERGGLPVVGPDGLDEVLAATDVLVLVLPSGPATDSALDARRLTLLPDHAYVVNVGRGSTVDEDALVSALRAGTLAGAALDVAATEPLPPGSPLWDAPHLVLTPHAAGGRPVGAAALIRQNLDALLAGRPLRNVLPR</sequence>
<dbReference type="GO" id="GO:0016491">
    <property type="term" value="F:oxidoreductase activity"/>
    <property type="evidence" value="ECO:0007669"/>
    <property type="project" value="UniProtKB-KW"/>
</dbReference>
<accession>A0A1I0Y1K3</accession>
<dbReference type="RefSeq" id="WP_239078715.1">
    <property type="nucleotide sequence ID" value="NZ_BONM01000006.1"/>
</dbReference>
<dbReference type="SUPFAM" id="SSF51735">
    <property type="entry name" value="NAD(P)-binding Rossmann-fold domains"/>
    <property type="match status" value="1"/>
</dbReference>
<dbReference type="InterPro" id="IPR006140">
    <property type="entry name" value="D-isomer_DH_NAD-bd"/>
</dbReference>